<accession>A0A6S6SQD5</accession>
<proteinExistence type="predicted"/>
<evidence type="ECO:0000313" key="1">
    <source>
        <dbReference type="EMBL" id="CAA6812648.1"/>
    </source>
</evidence>
<dbReference type="EMBL" id="CACVAU010000040">
    <property type="protein sequence ID" value="CAA6812648.1"/>
    <property type="molecule type" value="Genomic_DNA"/>
</dbReference>
<name>A0A6S6SQD5_9BACT</name>
<protein>
    <submittedName>
        <fullName evidence="1">Prevent-host-death family protein</fullName>
    </submittedName>
</protein>
<gene>
    <name evidence="1" type="ORF">HELGO_WM15280</name>
</gene>
<reference evidence="1" key="1">
    <citation type="submission" date="2020-01" db="EMBL/GenBank/DDBJ databases">
        <authorList>
            <person name="Meier V. D."/>
            <person name="Meier V D."/>
        </authorList>
    </citation>
    <scope>NUCLEOTIDE SEQUENCE</scope>
    <source>
        <strain evidence="1">HLG_WM_MAG_05</strain>
    </source>
</reference>
<sequence length="81" mass="9315">MESIQVGQLKTDFSTILQNIQNSGQKYIIEYGKKHKKVAMIIPYDKCLEETTERTFGLLENKGSFTIQNHFSMTDEELLGL</sequence>
<organism evidence="1">
    <name type="scientific">uncultured Sulfurovum sp</name>
    <dbReference type="NCBI Taxonomy" id="269237"/>
    <lineage>
        <taxon>Bacteria</taxon>
        <taxon>Pseudomonadati</taxon>
        <taxon>Campylobacterota</taxon>
        <taxon>Epsilonproteobacteria</taxon>
        <taxon>Campylobacterales</taxon>
        <taxon>Sulfurovaceae</taxon>
        <taxon>Sulfurovum</taxon>
        <taxon>environmental samples</taxon>
    </lineage>
</organism>
<dbReference type="AlphaFoldDB" id="A0A6S6SQD5"/>